<evidence type="ECO:0000313" key="1">
    <source>
        <dbReference type="EMBL" id="CAJ0963468.1"/>
    </source>
</evidence>
<protein>
    <recommendedName>
        <fullName evidence="3">Protein CMSS1</fullName>
    </recommendedName>
</protein>
<dbReference type="PANTHER" id="PTHR24030">
    <property type="entry name" value="PROTEIN CMSS1"/>
    <property type="match status" value="1"/>
</dbReference>
<dbReference type="PANTHER" id="PTHR24030:SF0">
    <property type="entry name" value="PROTEIN CMSS1"/>
    <property type="match status" value="1"/>
</dbReference>
<reference evidence="1" key="1">
    <citation type="submission" date="2023-07" db="EMBL/GenBank/DDBJ databases">
        <authorList>
            <person name="Stuckert A."/>
        </authorList>
    </citation>
    <scope>NUCLEOTIDE SEQUENCE</scope>
</reference>
<proteinExistence type="predicted"/>
<dbReference type="SUPFAM" id="SSF52540">
    <property type="entry name" value="P-loop containing nucleoside triphosphate hydrolases"/>
    <property type="match status" value="1"/>
</dbReference>
<dbReference type="InterPro" id="IPR032704">
    <property type="entry name" value="Cms1"/>
</dbReference>
<keyword evidence="2" id="KW-1185">Reference proteome</keyword>
<name>A0ABN9MCE0_9NEOB</name>
<dbReference type="EMBL" id="CAUEEQ010057680">
    <property type="protein sequence ID" value="CAJ0963468.1"/>
    <property type="molecule type" value="Genomic_DNA"/>
</dbReference>
<sequence length="283" mass="32134">MKTCKLVTVIHSLFFSVCPKWSKLSKNHKEKKSVILLVVCSSALRTLELIKLTNAFKGDTKIMKLFAKHLKIKDQIKWLENNVIHLGVGTPERIKALIEQDGLSLQSLKYLVLDWNWRDKKQRRMVDIPEVMRSFAFLYCAPYSSFHALLTHQSRPTWQFNLCIGHTHCHCLRYSERTGTGSHLVLVPNAAYNLNPRLKHTSYGIFRRKLIRDSWRNMAEKYVMCPDPSRAIRLLSALGGAAVGASVSRSLGVVQLVKKSMVELLESGLIAACRDGSVKIGLF</sequence>
<dbReference type="Proteomes" id="UP001176940">
    <property type="component" value="Unassembled WGS sequence"/>
</dbReference>
<dbReference type="InterPro" id="IPR027417">
    <property type="entry name" value="P-loop_NTPase"/>
</dbReference>
<evidence type="ECO:0000313" key="2">
    <source>
        <dbReference type="Proteomes" id="UP001176940"/>
    </source>
</evidence>
<dbReference type="Gene3D" id="3.40.50.300">
    <property type="entry name" value="P-loop containing nucleotide triphosphate hydrolases"/>
    <property type="match status" value="1"/>
</dbReference>
<comment type="caution">
    <text evidence="1">The sequence shown here is derived from an EMBL/GenBank/DDBJ whole genome shotgun (WGS) entry which is preliminary data.</text>
</comment>
<gene>
    <name evidence="1" type="ORF">RIMI_LOCUS18682637</name>
</gene>
<accession>A0ABN9MCE0</accession>
<dbReference type="Pfam" id="PF14617">
    <property type="entry name" value="CMS1"/>
    <property type="match status" value="1"/>
</dbReference>
<organism evidence="1 2">
    <name type="scientific">Ranitomeya imitator</name>
    <name type="common">mimic poison frog</name>
    <dbReference type="NCBI Taxonomy" id="111125"/>
    <lineage>
        <taxon>Eukaryota</taxon>
        <taxon>Metazoa</taxon>
        <taxon>Chordata</taxon>
        <taxon>Craniata</taxon>
        <taxon>Vertebrata</taxon>
        <taxon>Euteleostomi</taxon>
        <taxon>Amphibia</taxon>
        <taxon>Batrachia</taxon>
        <taxon>Anura</taxon>
        <taxon>Neobatrachia</taxon>
        <taxon>Hyloidea</taxon>
        <taxon>Dendrobatidae</taxon>
        <taxon>Dendrobatinae</taxon>
        <taxon>Ranitomeya</taxon>
    </lineage>
</organism>
<evidence type="ECO:0008006" key="3">
    <source>
        <dbReference type="Google" id="ProtNLM"/>
    </source>
</evidence>